<dbReference type="Gene3D" id="3.40.50.10470">
    <property type="entry name" value="Translation initiation factor eif-2b, domain 2"/>
    <property type="match status" value="1"/>
</dbReference>
<dbReference type="OrthoDB" id="6113936at2"/>
<dbReference type="SUPFAM" id="SSF100950">
    <property type="entry name" value="NagB/RpiA/CoA transferase-like"/>
    <property type="match status" value="1"/>
</dbReference>
<dbReference type="GO" id="GO:0046523">
    <property type="term" value="F:S-methyl-5-thioribose-1-phosphate isomerase activity"/>
    <property type="evidence" value="ECO:0007669"/>
    <property type="project" value="TreeGrafter"/>
</dbReference>
<gene>
    <name evidence="2" type="ORF">SAMN04488073_2139</name>
</gene>
<accession>A0A1I6H2T1</accession>
<dbReference type="Pfam" id="PF01008">
    <property type="entry name" value="IF-2B"/>
    <property type="match status" value="1"/>
</dbReference>
<keyword evidence="2" id="KW-0396">Initiation factor</keyword>
<evidence type="ECO:0000313" key="2">
    <source>
        <dbReference type="EMBL" id="SFR48712.1"/>
    </source>
</evidence>
<organism evidence="2 3">
    <name type="scientific">Marinobacter gudaonensis</name>
    <dbReference type="NCBI Taxonomy" id="375760"/>
    <lineage>
        <taxon>Bacteria</taxon>
        <taxon>Pseudomonadati</taxon>
        <taxon>Pseudomonadota</taxon>
        <taxon>Gammaproteobacteria</taxon>
        <taxon>Pseudomonadales</taxon>
        <taxon>Marinobacteraceae</taxon>
        <taxon>Marinobacter</taxon>
    </lineage>
</organism>
<dbReference type="InterPro" id="IPR000649">
    <property type="entry name" value="IF-2B-related"/>
</dbReference>
<dbReference type="InterPro" id="IPR042529">
    <property type="entry name" value="IF_2B-like_C"/>
</dbReference>
<evidence type="ECO:0000313" key="3">
    <source>
        <dbReference type="Proteomes" id="UP000199290"/>
    </source>
</evidence>
<dbReference type="GO" id="GO:0003743">
    <property type="term" value="F:translation initiation factor activity"/>
    <property type="evidence" value="ECO:0007669"/>
    <property type="project" value="UniProtKB-KW"/>
</dbReference>
<dbReference type="Proteomes" id="UP000199290">
    <property type="component" value="Unassembled WGS sequence"/>
</dbReference>
<dbReference type="GO" id="GO:0019509">
    <property type="term" value="P:L-methionine salvage from methylthioadenosine"/>
    <property type="evidence" value="ECO:0007669"/>
    <property type="project" value="TreeGrafter"/>
</dbReference>
<keyword evidence="2" id="KW-0648">Protein biosynthesis</keyword>
<dbReference type="AlphaFoldDB" id="A0A1I6H2T1"/>
<dbReference type="RefSeq" id="WP_091989422.1">
    <property type="nucleotide sequence ID" value="NZ_FOYV01000001.1"/>
</dbReference>
<proteinExistence type="inferred from homology"/>
<name>A0A1I6H2T1_9GAMM</name>
<comment type="similarity">
    <text evidence="1">Belongs to the eIF-2B alpha/beta/delta subunits family.</text>
</comment>
<keyword evidence="3" id="KW-1185">Reference proteome</keyword>
<sequence length="284" mass="30727">MQQLDTRAQSIVAELREDLQSGATELARKTLDQVLAYLDREQPDTGTLRTLLSELQRARPSMIVIGNALARIKQRGSAEPDAVREAIIDIRAQLRDATGAMARHALQELPDTPVIMTHSASSAVLALFRSLAKDKKPFSVICTQSSPGFEGHTLASALNGLSVPVTLITDAQMALFVGQADVVVTGCDTWFADGWLINKSGTHLLALAARASGTPFWVLADSFRNSDADPASVILEEMPGDELRAPSGRWITTRNVYFELIPRGLVSRRISEQGVSSCPVGPRP</sequence>
<dbReference type="PANTHER" id="PTHR43475">
    <property type="entry name" value="METHYLTHIORIBOSE-1-PHOSPHATE ISOMERASE"/>
    <property type="match status" value="1"/>
</dbReference>
<dbReference type="EMBL" id="FOYV01000001">
    <property type="protein sequence ID" value="SFR48712.1"/>
    <property type="molecule type" value="Genomic_DNA"/>
</dbReference>
<dbReference type="PANTHER" id="PTHR43475:SF3">
    <property type="entry name" value="TRANSLATION INITIATION FACTOR EIF-2B SUBUNIT FAMILY PROTEIN (AFU_ORTHOLOGUE AFUA_2G14290)"/>
    <property type="match status" value="1"/>
</dbReference>
<dbReference type="InterPro" id="IPR037171">
    <property type="entry name" value="NagB/RpiA_transferase-like"/>
</dbReference>
<reference evidence="3" key="1">
    <citation type="submission" date="2016-10" db="EMBL/GenBank/DDBJ databases">
        <authorList>
            <person name="Varghese N."/>
            <person name="Submissions S."/>
        </authorList>
    </citation>
    <scope>NUCLEOTIDE SEQUENCE [LARGE SCALE GENOMIC DNA]</scope>
    <source>
        <strain evidence="3">CGMCC 1.6294</strain>
    </source>
</reference>
<dbReference type="STRING" id="375760.SAMN04488073_2139"/>
<evidence type="ECO:0000256" key="1">
    <source>
        <dbReference type="RuleBase" id="RU003814"/>
    </source>
</evidence>
<protein>
    <submittedName>
        <fullName evidence="2">Translation initiation factor eIF-2B subunit delta</fullName>
    </submittedName>
</protein>